<dbReference type="InterPro" id="IPR007224">
    <property type="entry name" value="TIF_Rrn11"/>
</dbReference>
<organism evidence="2 3">
    <name type="scientific">Cladophialophora immunda</name>
    <dbReference type="NCBI Taxonomy" id="569365"/>
    <lineage>
        <taxon>Eukaryota</taxon>
        <taxon>Fungi</taxon>
        <taxon>Dikarya</taxon>
        <taxon>Ascomycota</taxon>
        <taxon>Pezizomycotina</taxon>
        <taxon>Eurotiomycetes</taxon>
        <taxon>Chaetothyriomycetidae</taxon>
        <taxon>Chaetothyriales</taxon>
        <taxon>Herpotrichiellaceae</taxon>
        <taxon>Cladophialophora</taxon>
    </lineage>
</organism>
<dbReference type="HOGENOM" id="CLU_027162_1_1_1"/>
<proteinExistence type="predicted"/>
<dbReference type="GO" id="GO:0070860">
    <property type="term" value="C:RNA polymerase I core factor complex"/>
    <property type="evidence" value="ECO:0007669"/>
    <property type="project" value="TreeGrafter"/>
</dbReference>
<dbReference type="STRING" id="569365.A0A0D2DAT4"/>
<dbReference type="PANTHER" id="PTHR28244:SF1">
    <property type="entry name" value="RNA POLYMERASE I-SPECIFIC TRANSCRIPTION INITIATION FACTOR RRN11"/>
    <property type="match status" value="1"/>
</dbReference>
<feature type="compositionally biased region" description="Basic and acidic residues" evidence="1">
    <location>
        <begin position="360"/>
        <end position="397"/>
    </location>
</feature>
<keyword evidence="3" id="KW-1185">Reference proteome</keyword>
<dbReference type="VEuPathDB" id="FungiDB:PV07_04347"/>
<dbReference type="GO" id="GO:0001164">
    <property type="term" value="F:RNA polymerase I core promoter sequence-specific DNA binding"/>
    <property type="evidence" value="ECO:0007669"/>
    <property type="project" value="InterPro"/>
</dbReference>
<dbReference type="EMBL" id="KN847041">
    <property type="protein sequence ID" value="KIW32829.1"/>
    <property type="molecule type" value="Genomic_DNA"/>
</dbReference>
<feature type="compositionally biased region" description="Polar residues" evidence="1">
    <location>
        <begin position="270"/>
        <end position="283"/>
    </location>
</feature>
<dbReference type="PANTHER" id="PTHR28244">
    <property type="entry name" value="RNA POLYMERASE I-SPECIFIC TRANSCRIPTION INITIATION FACTOR RRN11"/>
    <property type="match status" value="1"/>
</dbReference>
<evidence type="ECO:0000313" key="3">
    <source>
        <dbReference type="Proteomes" id="UP000054466"/>
    </source>
</evidence>
<dbReference type="Pfam" id="PF04090">
    <property type="entry name" value="Rrn11"/>
    <property type="match status" value="1"/>
</dbReference>
<dbReference type="GO" id="GO:0001181">
    <property type="term" value="F:RNA polymerase I general transcription initiation factor activity"/>
    <property type="evidence" value="ECO:0007669"/>
    <property type="project" value="InterPro"/>
</dbReference>
<feature type="region of interest" description="Disordered" evidence="1">
    <location>
        <begin position="261"/>
        <end position="283"/>
    </location>
</feature>
<dbReference type="GO" id="GO:0017025">
    <property type="term" value="F:TBP-class protein binding"/>
    <property type="evidence" value="ECO:0007669"/>
    <property type="project" value="TreeGrafter"/>
</dbReference>
<feature type="region of interest" description="Disordered" evidence="1">
    <location>
        <begin position="348"/>
        <end position="397"/>
    </location>
</feature>
<dbReference type="InterPro" id="IPR053029">
    <property type="entry name" value="RNA_pol_I-specific_init_factor"/>
</dbReference>
<gene>
    <name evidence="2" type="ORF">PV07_04347</name>
</gene>
<name>A0A0D2DAT4_9EURO</name>
<reference evidence="2 3" key="1">
    <citation type="submission" date="2015-01" db="EMBL/GenBank/DDBJ databases">
        <title>The Genome Sequence of Cladophialophora immunda CBS83496.</title>
        <authorList>
            <consortium name="The Broad Institute Genomics Platform"/>
            <person name="Cuomo C."/>
            <person name="de Hoog S."/>
            <person name="Gorbushina A."/>
            <person name="Stielow B."/>
            <person name="Teixiera M."/>
            <person name="Abouelleil A."/>
            <person name="Chapman S.B."/>
            <person name="Priest M."/>
            <person name="Young S.K."/>
            <person name="Wortman J."/>
            <person name="Nusbaum C."/>
            <person name="Birren B."/>
        </authorList>
    </citation>
    <scope>NUCLEOTIDE SEQUENCE [LARGE SCALE GENOMIC DNA]</scope>
    <source>
        <strain evidence="2 3">CBS 83496</strain>
    </source>
</reference>
<dbReference type="Proteomes" id="UP000054466">
    <property type="component" value="Unassembled WGS sequence"/>
</dbReference>
<evidence type="ECO:0000313" key="2">
    <source>
        <dbReference type="EMBL" id="KIW32829.1"/>
    </source>
</evidence>
<evidence type="ECO:0000256" key="1">
    <source>
        <dbReference type="SAM" id="MobiDB-lite"/>
    </source>
</evidence>
<protein>
    <recommendedName>
        <fullName evidence="4">Transcription factor domain-containing protein</fullName>
    </recommendedName>
</protein>
<feature type="region of interest" description="Disordered" evidence="1">
    <location>
        <begin position="80"/>
        <end position="123"/>
    </location>
</feature>
<evidence type="ECO:0008006" key="4">
    <source>
        <dbReference type="Google" id="ProtNLM"/>
    </source>
</evidence>
<dbReference type="RefSeq" id="XP_016253045.1">
    <property type="nucleotide sequence ID" value="XM_016391143.1"/>
</dbReference>
<sequence length="397" mass="44226">MPHIFVPPVATQRAGSAAWQLPSGKSKRKRMKTLKNDAAQGEDPSSQTLYDIDSHSVNTANLDYVAVVTPIERLQRRVAGQPLDQPPPPFPFPHAEVPSKKSWAARGDLDEEKEGSQVSKLSDSSRSLHIQHLAALTAIVHRSLLQEDFPRAARALGLIFREDIVSKTAAVRTQGYMGIAAEVLLRNGSARDPTHDQGVSAIPFTPEGFEKAKRFYERLIVRHPYHKSWPEAVNAVDYYLAMFNIWIYVVQAQYAAQSTAHEDDEIDVESVTSSPRVSRLTNTSHKKVRELQQADQIASRMDTCMATVPYMDEPELIRLRAMVALWVADLHDDCAHLTRLGDLEAVDMPLDPNTPSPALNEDHPSAPNEHRREAARARDKAQDLLSRLESEARSDGG</sequence>
<dbReference type="GeneID" id="27343541"/>
<feature type="region of interest" description="Disordered" evidence="1">
    <location>
        <begin position="1"/>
        <end position="47"/>
    </location>
</feature>
<dbReference type="OrthoDB" id="2159786at2759"/>
<dbReference type="GO" id="GO:0042790">
    <property type="term" value="P:nucleolar large rRNA transcription by RNA polymerase I"/>
    <property type="evidence" value="ECO:0007669"/>
    <property type="project" value="TreeGrafter"/>
</dbReference>
<accession>A0A0D2DAT4</accession>
<dbReference type="AlphaFoldDB" id="A0A0D2DAT4"/>